<dbReference type="EMBL" id="JACIEZ010000003">
    <property type="protein sequence ID" value="MBB4064821.1"/>
    <property type="molecule type" value="Genomic_DNA"/>
</dbReference>
<evidence type="ECO:0000313" key="1">
    <source>
        <dbReference type="EMBL" id="MBB4064821.1"/>
    </source>
</evidence>
<keyword evidence="2" id="KW-1185">Reference proteome</keyword>
<sequence>MLNDRERAATVEAAARLHRHLRIDLTNLSPASEDYTAVHRLADAVVVAIRSLTGEDPEWMRPAPAHLLPASAEKAEADVAGAFSPGEQGALRRQAS</sequence>
<accession>A0A7W6J6I1</accession>
<dbReference type="RefSeq" id="WP_183366124.1">
    <property type="nucleotide sequence ID" value="NZ_JACIEZ010000003.1"/>
</dbReference>
<gene>
    <name evidence="1" type="ORF">GGR23_002008</name>
</gene>
<comment type="caution">
    <text evidence="1">The sequence shown here is derived from an EMBL/GenBank/DDBJ whole genome shotgun (WGS) entry which is preliminary data.</text>
</comment>
<organism evidence="1 2">
    <name type="scientific">Gellertiella hungarica</name>
    <dbReference type="NCBI Taxonomy" id="1572859"/>
    <lineage>
        <taxon>Bacteria</taxon>
        <taxon>Pseudomonadati</taxon>
        <taxon>Pseudomonadota</taxon>
        <taxon>Alphaproteobacteria</taxon>
        <taxon>Hyphomicrobiales</taxon>
        <taxon>Rhizobiaceae</taxon>
        <taxon>Gellertiella</taxon>
    </lineage>
</organism>
<reference evidence="1 2" key="1">
    <citation type="submission" date="2020-08" db="EMBL/GenBank/DDBJ databases">
        <title>Genomic Encyclopedia of Type Strains, Phase IV (KMG-IV): sequencing the most valuable type-strain genomes for metagenomic binning, comparative biology and taxonomic classification.</title>
        <authorList>
            <person name="Goeker M."/>
        </authorList>
    </citation>
    <scope>NUCLEOTIDE SEQUENCE [LARGE SCALE GENOMIC DNA]</scope>
    <source>
        <strain evidence="1 2">DSM 29853</strain>
    </source>
</reference>
<proteinExistence type="predicted"/>
<evidence type="ECO:0000313" key="2">
    <source>
        <dbReference type="Proteomes" id="UP000528286"/>
    </source>
</evidence>
<protein>
    <submittedName>
        <fullName evidence="1">Uncharacterized protein</fullName>
    </submittedName>
</protein>
<dbReference type="Proteomes" id="UP000528286">
    <property type="component" value="Unassembled WGS sequence"/>
</dbReference>
<name>A0A7W6J6I1_9HYPH</name>
<dbReference type="AlphaFoldDB" id="A0A7W6J6I1"/>